<dbReference type="InterPro" id="IPR001750">
    <property type="entry name" value="ND/Mrp_TM"/>
</dbReference>
<feature type="transmembrane region" description="Helical" evidence="1">
    <location>
        <begin position="6"/>
        <end position="26"/>
    </location>
</feature>
<keyword evidence="4" id="KW-1185">Reference proteome</keyword>
<keyword evidence="1" id="KW-1133">Transmembrane helix</keyword>
<evidence type="ECO:0000256" key="1">
    <source>
        <dbReference type="SAM" id="Phobius"/>
    </source>
</evidence>
<dbReference type="PANTHER" id="PTHR43373">
    <property type="entry name" value="NA(+)/H(+) ANTIPORTER SUBUNIT"/>
    <property type="match status" value="1"/>
</dbReference>
<gene>
    <name evidence="3" type="ORF">ANME2D_02419</name>
</gene>
<protein>
    <submittedName>
        <fullName evidence="3">NADH:ubiquinone oxidoreductase subunit 5 (Chain L)/multisubunit Na+/H+ antiporter, MnhA subunit</fullName>
    </submittedName>
</protein>
<feature type="transmembrane region" description="Helical" evidence="1">
    <location>
        <begin position="246"/>
        <end position="270"/>
    </location>
</feature>
<feature type="transmembrane region" description="Helical" evidence="1">
    <location>
        <begin position="168"/>
        <end position="190"/>
    </location>
</feature>
<feature type="domain" description="NADH:quinone oxidoreductase/Mrp antiporter transmembrane" evidence="2">
    <location>
        <begin position="132"/>
        <end position="425"/>
    </location>
</feature>
<feature type="transmembrane region" description="Helical" evidence="1">
    <location>
        <begin position="316"/>
        <end position="336"/>
    </location>
</feature>
<feature type="transmembrane region" description="Helical" evidence="1">
    <location>
        <begin position="210"/>
        <end position="234"/>
    </location>
</feature>
<dbReference type="PATRIC" id="fig|1392998.3.peg.2413"/>
<sequence>METVTSFGPGLAVLVSLIGAAMILIFGRYPNIRESISIIAGIIKFGIVASMIPAVMDGKIIELKLWEVLPNLPIMFRVDAFGLLFGLIASFLWIFTTFYSIGYMRTLKEHAQTRFFFCFAMALSSAIGIAFSANLFTLFIFYEILTVSTYPLVIHIETRDAMSAGRKYLLYLLTAGIFLLFSIIAVYHYTGTTDFAPGGILAGKGIPVNMLYLLFITFMIGSAKAAFMPLHSWLPSAMIAPTPVSALLHAVAVVKVGVFTATRIILYIFGIDLMKETGLALAMAYFVAFTIIVASLFALTHDNLKKRLAYSTISQLSYVILGVVMLTPAGITGGMLHILNHAFMKITLFFCAGAIIVASGKEKISEMNGIARQMPLTMIAFTLGAIGMAGTPPMAGFISKWYMLIGSVEIEQIPLLFVLLVSTLLNVAYFAPIIINAFFKEPDKELSYKEAPLFMLIPLILTGIISLVLGIWPDEPLAIVRIAVQSLTGGT</sequence>
<comment type="caution">
    <text evidence="3">The sequence shown here is derived from an EMBL/GenBank/DDBJ whole genome shotgun (WGS) entry which is preliminary data.</text>
</comment>
<evidence type="ECO:0000259" key="2">
    <source>
        <dbReference type="Pfam" id="PF00361"/>
    </source>
</evidence>
<dbReference type="OrthoDB" id="371891at2157"/>
<feature type="transmembrane region" description="Helical" evidence="1">
    <location>
        <begin position="451"/>
        <end position="472"/>
    </location>
</feature>
<evidence type="ECO:0000313" key="4">
    <source>
        <dbReference type="Proteomes" id="UP000027153"/>
    </source>
</evidence>
<feature type="transmembrane region" description="Helical" evidence="1">
    <location>
        <begin position="139"/>
        <end position="156"/>
    </location>
</feature>
<feature type="transmembrane region" description="Helical" evidence="1">
    <location>
        <begin position="115"/>
        <end position="133"/>
    </location>
</feature>
<feature type="transmembrane region" description="Helical" evidence="1">
    <location>
        <begin position="38"/>
        <end position="56"/>
    </location>
</feature>
<dbReference type="PANTHER" id="PTHR43373:SF1">
    <property type="entry name" value="NA(+)_H(+) ANTIPORTER SUBUNIT A"/>
    <property type="match status" value="1"/>
</dbReference>
<keyword evidence="3" id="KW-0830">Ubiquinone</keyword>
<dbReference type="EMBL" id="JMIY01000005">
    <property type="protein sequence ID" value="KCZ71683.1"/>
    <property type="molecule type" value="Genomic_DNA"/>
</dbReference>
<dbReference type="AlphaFoldDB" id="A0A062V4Y7"/>
<reference evidence="3 4" key="1">
    <citation type="journal article" date="2013" name="Nature">
        <title>Anaerobic oxidation of methane coupled to nitrate reduction in a novel archaeal lineage.</title>
        <authorList>
            <person name="Haroon M.F."/>
            <person name="Hu S."/>
            <person name="Shi Y."/>
            <person name="Imelfort M."/>
            <person name="Keller J."/>
            <person name="Hugenholtz P."/>
            <person name="Yuan Z."/>
            <person name="Tyson G.W."/>
        </authorList>
    </citation>
    <scope>NUCLEOTIDE SEQUENCE [LARGE SCALE GENOMIC DNA]</scope>
    <source>
        <strain evidence="3 4">ANME-2d</strain>
    </source>
</reference>
<feature type="transmembrane region" description="Helical" evidence="1">
    <location>
        <begin position="415"/>
        <end position="439"/>
    </location>
</feature>
<accession>A0A062V4Y7</accession>
<name>A0A062V4Y7_9EURY</name>
<keyword evidence="1" id="KW-0812">Transmembrane</keyword>
<keyword evidence="1" id="KW-0472">Membrane</keyword>
<feature type="transmembrane region" description="Helical" evidence="1">
    <location>
        <begin position="379"/>
        <end position="403"/>
    </location>
</feature>
<dbReference type="InterPro" id="IPR050616">
    <property type="entry name" value="CPA3_Na-H_Antiporter_A"/>
</dbReference>
<dbReference type="Proteomes" id="UP000027153">
    <property type="component" value="Unassembled WGS sequence"/>
</dbReference>
<dbReference type="RefSeq" id="WP_048091786.1">
    <property type="nucleotide sequence ID" value="NZ_JMIY01000005.1"/>
</dbReference>
<evidence type="ECO:0000313" key="3">
    <source>
        <dbReference type="EMBL" id="KCZ71683.1"/>
    </source>
</evidence>
<feature type="transmembrane region" description="Helical" evidence="1">
    <location>
        <begin position="282"/>
        <end position="304"/>
    </location>
</feature>
<dbReference type="Pfam" id="PF00361">
    <property type="entry name" value="Proton_antipo_M"/>
    <property type="match status" value="1"/>
</dbReference>
<dbReference type="PRINTS" id="PR01434">
    <property type="entry name" value="NADHDHGNASE5"/>
</dbReference>
<feature type="transmembrane region" description="Helical" evidence="1">
    <location>
        <begin position="80"/>
        <end position="103"/>
    </location>
</feature>
<organism evidence="3 4">
    <name type="scientific">Candidatus Methanoperedens nitratireducens</name>
    <dbReference type="NCBI Taxonomy" id="1392998"/>
    <lineage>
        <taxon>Archaea</taxon>
        <taxon>Methanobacteriati</taxon>
        <taxon>Methanobacteriota</taxon>
        <taxon>Stenosarchaea group</taxon>
        <taxon>Methanomicrobia</taxon>
        <taxon>Methanosarcinales</taxon>
        <taxon>ANME-2 cluster</taxon>
        <taxon>Candidatus Methanoperedentaceae</taxon>
        <taxon>Candidatus Methanoperedens</taxon>
    </lineage>
</organism>
<feature type="transmembrane region" description="Helical" evidence="1">
    <location>
        <begin position="342"/>
        <end position="358"/>
    </location>
</feature>
<proteinExistence type="predicted"/>